<sequence>MSNKELRWVVETGQNQRHLSHSAPAPAPSAIPASVPAQGRGRGGVTTGDRTEMLAATGGVQQPSTASVKGPFDHLLHPTTHHLDRRDHHHHHTCPYHLPHRHRRCGSAGNSTRDSHSHTRTRVRRPAKRPRTRAGARLPTSTRGECADGNGNGTQQCRCRCRMAQLQPGLRLCCCGLDLDLPTPRNIYPQPQPQPHPQPHTHPQPQPHPQPGIPAARPSSSSSDFAPPPPPNEPAPTQVPPARRMMGYYARPPFQLLTPSYPNANDRPHPAIVPSHASVPLPLPESNHAEYIQTAGRAASLPVATAAKQGAGAGVEMRLASLSATSARGGPPASAPSPNSSTHPLGGLTTLLPAPSYHQTQATLLSAAKTLSSPGTGTSGAVPESHRLETAHHRTTPLDAL</sequence>
<feature type="compositionally biased region" description="Basic residues" evidence="1">
    <location>
        <begin position="118"/>
        <end position="134"/>
    </location>
</feature>
<dbReference type="Proteomes" id="UP000070544">
    <property type="component" value="Unassembled WGS sequence"/>
</dbReference>
<feature type="region of interest" description="Disordered" evidence="1">
    <location>
        <begin position="13"/>
        <end position="48"/>
    </location>
</feature>
<dbReference type="EMBL" id="KQ965744">
    <property type="protein sequence ID" value="KXS17907.1"/>
    <property type="molecule type" value="Genomic_DNA"/>
</dbReference>
<name>A0A139AMA7_GONPJ</name>
<evidence type="ECO:0000256" key="1">
    <source>
        <dbReference type="SAM" id="MobiDB-lite"/>
    </source>
</evidence>
<evidence type="ECO:0000313" key="3">
    <source>
        <dbReference type="Proteomes" id="UP000070544"/>
    </source>
</evidence>
<feature type="compositionally biased region" description="Basic residues" evidence="1">
    <location>
        <begin position="87"/>
        <end position="105"/>
    </location>
</feature>
<dbReference type="STRING" id="1344416.A0A139AMA7"/>
<feature type="region of interest" description="Disordered" evidence="1">
    <location>
        <begin position="78"/>
        <end position="154"/>
    </location>
</feature>
<feature type="region of interest" description="Disordered" evidence="1">
    <location>
        <begin position="185"/>
        <end position="241"/>
    </location>
</feature>
<feature type="region of interest" description="Disordered" evidence="1">
    <location>
        <begin position="370"/>
        <end position="401"/>
    </location>
</feature>
<proteinExistence type="predicted"/>
<accession>A0A139AMA7</accession>
<feature type="compositionally biased region" description="Low complexity" evidence="1">
    <location>
        <begin position="21"/>
        <end position="39"/>
    </location>
</feature>
<organism evidence="2 3">
    <name type="scientific">Gonapodya prolifera (strain JEL478)</name>
    <name type="common">Monoblepharis prolifera</name>
    <dbReference type="NCBI Taxonomy" id="1344416"/>
    <lineage>
        <taxon>Eukaryota</taxon>
        <taxon>Fungi</taxon>
        <taxon>Fungi incertae sedis</taxon>
        <taxon>Chytridiomycota</taxon>
        <taxon>Chytridiomycota incertae sedis</taxon>
        <taxon>Monoblepharidomycetes</taxon>
        <taxon>Monoblepharidales</taxon>
        <taxon>Gonapodyaceae</taxon>
        <taxon>Gonapodya</taxon>
    </lineage>
</organism>
<feature type="compositionally biased region" description="Pro residues" evidence="1">
    <location>
        <begin position="226"/>
        <end position="239"/>
    </location>
</feature>
<dbReference type="AlphaFoldDB" id="A0A139AMA7"/>
<feature type="compositionally biased region" description="Pro residues" evidence="1">
    <location>
        <begin position="190"/>
        <end position="212"/>
    </location>
</feature>
<feature type="compositionally biased region" description="Low complexity" evidence="1">
    <location>
        <begin position="213"/>
        <end position="225"/>
    </location>
</feature>
<feature type="region of interest" description="Disordered" evidence="1">
    <location>
        <begin position="324"/>
        <end position="353"/>
    </location>
</feature>
<keyword evidence="3" id="KW-1185">Reference proteome</keyword>
<evidence type="ECO:0000313" key="2">
    <source>
        <dbReference type="EMBL" id="KXS17907.1"/>
    </source>
</evidence>
<gene>
    <name evidence="2" type="ORF">M427DRAFT_235115</name>
</gene>
<protein>
    <submittedName>
        <fullName evidence="2">Uncharacterized protein</fullName>
    </submittedName>
</protein>
<reference evidence="2 3" key="1">
    <citation type="journal article" date="2015" name="Genome Biol. Evol.">
        <title>Phylogenomic analyses indicate that early fungi evolved digesting cell walls of algal ancestors of land plants.</title>
        <authorList>
            <person name="Chang Y."/>
            <person name="Wang S."/>
            <person name="Sekimoto S."/>
            <person name="Aerts A.L."/>
            <person name="Choi C."/>
            <person name="Clum A."/>
            <person name="LaButti K.M."/>
            <person name="Lindquist E.A."/>
            <person name="Yee Ngan C."/>
            <person name="Ohm R.A."/>
            <person name="Salamov A.A."/>
            <person name="Grigoriev I.V."/>
            <person name="Spatafora J.W."/>
            <person name="Berbee M.L."/>
        </authorList>
    </citation>
    <scope>NUCLEOTIDE SEQUENCE [LARGE SCALE GENOMIC DNA]</scope>
    <source>
        <strain evidence="2 3">JEL478</strain>
    </source>
</reference>